<evidence type="ECO:0000256" key="3">
    <source>
        <dbReference type="ARBA" id="ARBA00022777"/>
    </source>
</evidence>
<feature type="domain" description="HipA N-terminal subdomain 1" evidence="5">
    <location>
        <begin position="13"/>
        <end position="108"/>
    </location>
</feature>
<evidence type="ECO:0000256" key="2">
    <source>
        <dbReference type="ARBA" id="ARBA00022679"/>
    </source>
</evidence>
<dbReference type="Pfam" id="PF07804">
    <property type="entry name" value="HipA_C"/>
    <property type="match status" value="1"/>
</dbReference>
<dbReference type="InterPro" id="IPR017508">
    <property type="entry name" value="HipA_N1"/>
</dbReference>
<keyword evidence="2" id="KW-0808">Transferase</keyword>
<dbReference type="Gene3D" id="1.10.1070.20">
    <property type="match status" value="1"/>
</dbReference>
<evidence type="ECO:0000259" key="4">
    <source>
        <dbReference type="Pfam" id="PF07804"/>
    </source>
</evidence>
<keyword evidence="9" id="KW-1185">Reference proteome</keyword>
<organism evidence="7 8">
    <name type="scientific">Pseudomonas cremoris</name>
    <dbReference type="NCBI Taxonomy" id="2724178"/>
    <lineage>
        <taxon>Bacteria</taxon>
        <taxon>Pseudomonadati</taxon>
        <taxon>Pseudomonadota</taxon>
        <taxon>Gammaproteobacteria</taxon>
        <taxon>Pseudomonadales</taxon>
        <taxon>Pseudomonadaceae</taxon>
        <taxon>Pseudomonas</taxon>
    </lineage>
</organism>
<dbReference type="EMBL" id="JAAXCZ010000001">
    <property type="protein sequence ID" value="MBC2379817.1"/>
    <property type="molecule type" value="Genomic_DNA"/>
</dbReference>
<evidence type="ECO:0000259" key="5">
    <source>
        <dbReference type="Pfam" id="PF13657"/>
    </source>
</evidence>
<proteinExistence type="inferred from homology"/>
<dbReference type="NCBIfam" id="TIGR03071">
    <property type="entry name" value="couple_hipA"/>
    <property type="match status" value="1"/>
</dbReference>
<evidence type="ECO:0000313" key="6">
    <source>
        <dbReference type="EMBL" id="MBC2379817.1"/>
    </source>
</evidence>
<feature type="domain" description="HipA-like C-terminal" evidence="4">
    <location>
        <begin position="147"/>
        <end position="374"/>
    </location>
</feature>
<dbReference type="Proteomes" id="UP000520513">
    <property type="component" value="Unassembled WGS sequence"/>
</dbReference>
<comment type="caution">
    <text evidence="7">The sequence shown here is derived from an EMBL/GenBank/DDBJ whole genome shotgun (WGS) entry which is preliminary data.</text>
</comment>
<sequence length="411" mass="45377">MTRERDRLYIGASGVSAGILGRSEENQRDSVFAYNPAVAEKDAVSLTMPVRLKSYTWAYGVHPLFEMHLPEGHLKAELVRRFSKSVRGFDDFALLSIVGPHQLGRISVTHTTANESLPEIKLSDVLVYDGAKDLFDDLMNTYAAYSGVSGVQPKVLVRDIGDTDSDVARLTHRGATHLVKAFNDSDFAQLAANEFFCMRAAFHTGLEVPECQLSEHGRFLVVKRFDIGDNAYLGFEDMCVLSGWGTDKKYDGSYQGCAKLIKTYVSPSRLTKALEDFFMMVALSAALQNGDGHLKNFGLLYEDCAEDADIRLAPAYDLVTTTVYQVNDIMGLLLGGSKAWPKRKMLVQFGRSACNLSEARCNELLANVHRGMNRAMAELSDYRDAHPAFEAVGEKMAAAWATGLARSIEPK</sequence>
<dbReference type="GO" id="GO:0004674">
    <property type="term" value="F:protein serine/threonine kinase activity"/>
    <property type="evidence" value="ECO:0007669"/>
    <property type="project" value="TreeGrafter"/>
</dbReference>
<protein>
    <submittedName>
        <fullName evidence="7">Type II toxin-antitoxin system HipA family toxin</fullName>
    </submittedName>
</protein>
<dbReference type="Proteomes" id="UP000534677">
    <property type="component" value="Unassembled WGS sequence"/>
</dbReference>
<dbReference type="GO" id="GO:0005829">
    <property type="term" value="C:cytosol"/>
    <property type="evidence" value="ECO:0007669"/>
    <property type="project" value="TreeGrafter"/>
</dbReference>
<name>A0A7X1AHD6_9PSED</name>
<evidence type="ECO:0000313" key="8">
    <source>
        <dbReference type="Proteomes" id="UP000520513"/>
    </source>
</evidence>
<accession>A0A7X1AHD6</accession>
<evidence type="ECO:0000313" key="9">
    <source>
        <dbReference type="Proteomes" id="UP000534677"/>
    </source>
</evidence>
<dbReference type="InterPro" id="IPR052028">
    <property type="entry name" value="HipA_Ser/Thr_kinase"/>
</dbReference>
<evidence type="ECO:0000313" key="7">
    <source>
        <dbReference type="EMBL" id="MBC2404578.1"/>
    </source>
</evidence>
<dbReference type="RefSeq" id="WP_185703962.1">
    <property type="nucleotide sequence ID" value="NZ_JAAXCY010000001.1"/>
</dbReference>
<dbReference type="InterPro" id="IPR012893">
    <property type="entry name" value="HipA-like_C"/>
</dbReference>
<reference evidence="8 9" key="1">
    <citation type="submission" date="2020-04" db="EMBL/GenBank/DDBJ databases">
        <title>Pseudomonas crami sp. nov., a novel proteolytic bacterial species isolated from cream.</title>
        <authorList>
            <person name="Hofmann K."/>
            <person name="Woller A."/>
            <person name="Huptas C."/>
            <person name="Wenning M."/>
            <person name="Scherer S."/>
            <person name="Doll E.V."/>
        </authorList>
    </citation>
    <scope>NUCLEOTIDE SEQUENCE [LARGE SCALE GENOMIC DNA]</scope>
    <source>
        <strain evidence="6 9">WS 5096</strain>
        <strain evidence="7 8">WS 5106</strain>
    </source>
</reference>
<dbReference type="AlphaFoldDB" id="A0A7X1AHD6"/>
<dbReference type="EMBL" id="JAAXCY010000001">
    <property type="protein sequence ID" value="MBC2404578.1"/>
    <property type="molecule type" value="Genomic_DNA"/>
</dbReference>
<dbReference type="PANTHER" id="PTHR37419">
    <property type="entry name" value="SERINE/THREONINE-PROTEIN KINASE TOXIN HIPA"/>
    <property type="match status" value="1"/>
</dbReference>
<dbReference type="Pfam" id="PF13657">
    <property type="entry name" value="Couple_hipA"/>
    <property type="match status" value="1"/>
</dbReference>
<comment type="similarity">
    <text evidence="1">Belongs to the HipA Ser/Thr kinase family.</text>
</comment>
<dbReference type="PANTHER" id="PTHR37419:SF1">
    <property type="entry name" value="SERINE_THREONINE-PROTEIN KINASE TOXIN HIPA"/>
    <property type="match status" value="1"/>
</dbReference>
<gene>
    <name evidence="6" type="ORF">HF209_02555</name>
    <name evidence="7" type="ORF">HF257_01070</name>
</gene>
<keyword evidence="3" id="KW-0418">Kinase</keyword>
<evidence type="ECO:0000256" key="1">
    <source>
        <dbReference type="ARBA" id="ARBA00010164"/>
    </source>
</evidence>